<evidence type="ECO:0000259" key="20">
    <source>
        <dbReference type="Pfam" id="PF03919"/>
    </source>
</evidence>
<accession>A0A6A5QPJ1</accession>
<comment type="similarity">
    <text evidence="2 16">Belongs to the eukaryotic GTase family.</text>
</comment>
<dbReference type="GO" id="GO:0005524">
    <property type="term" value="F:ATP binding"/>
    <property type="evidence" value="ECO:0007669"/>
    <property type="project" value="InterPro"/>
</dbReference>
<dbReference type="EMBL" id="ML979134">
    <property type="protein sequence ID" value="KAF1917313.1"/>
    <property type="molecule type" value="Genomic_DNA"/>
</dbReference>
<dbReference type="PIRSF" id="PIRSF036959">
    <property type="entry name" value="mRNA_cap_alpha"/>
    <property type="match status" value="1"/>
</dbReference>
<dbReference type="EC" id="2.7.7.50" evidence="3 16"/>
<organism evidence="21 22">
    <name type="scientific">Ampelomyces quisqualis</name>
    <name type="common">Powdery mildew agent</name>
    <dbReference type="NCBI Taxonomy" id="50730"/>
    <lineage>
        <taxon>Eukaryota</taxon>
        <taxon>Fungi</taxon>
        <taxon>Dikarya</taxon>
        <taxon>Ascomycota</taxon>
        <taxon>Pezizomycotina</taxon>
        <taxon>Dothideomycetes</taxon>
        <taxon>Pleosporomycetidae</taxon>
        <taxon>Pleosporales</taxon>
        <taxon>Pleosporineae</taxon>
        <taxon>Phaeosphaeriaceae</taxon>
        <taxon>Ampelomyces</taxon>
    </lineage>
</organism>
<keyword evidence="9 16" id="KW-0506">mRNA capping</keyword>
<evidence type="ECO:0000256" key="15">
    <source>
        <dbReference type="ARBA" id="ARBA00047082"/>
    </source>
</evidence>
<evidence type="ECO:0000256" key="6">
    <source>
        <dbReference type="ARBA" id="ARBA00022679"/>
    </source>
</evidence>
<dbReference type="Pfam" id="PF01331">
    <property type="entry name" value="mRNA_cap_enzyme"/>
    <property type="match status" value="1"/>
</dbReference>
<dbReference type="Proteomes" id="UP000800096">
    <property type="component" value="Unassembled WGS sequence"/>
</dbReference>
<feature type="compositionally biased region" description="Polar residues" evidence="18">
    <location>
        <begin position="420"/>
        <end position="429"/>
    </location>
</feature>
<evidence type="ECO:0000256" key="1">
    <source>
        <dbReference type="ARBA" id="ARBA00004123"/>
    </source>
</evidence>
<evidence type="ECO:0000256" key="5">
    <source>
        <dbReference type="ARBA" id="ARBA00022664"/>
    </source>
</evidence>
<dbReference type="SUPFAM" id="SSF56091">
    <property type="entry name" value="DNA ligase/mRNA capping enzyme, catalytic domain"/>
    <property type="match status" value="1"/>
</dbReference>
<evidence type="ECO:0000256" key="9">
    <source>
        <dbReference type="ARBA" id="ARBA00023042"/>
    </source>
</evidence>
<name>A0A6A5QPJ1_AMPQU</name>
<dbReference type="OrthoDB" id="200924at2759"/>
<dbReference type="SUPFAM" id="SSF50249">
    <property type="entry name" value="Nucleic acid-binding proteins"/>
    <property type="match status" value="1"/>
</dbReference>
<evidence type="ECO:0000256" key="4">
    <source>
        <dbReference type="ARBA" id="ARBA00019171"/>
    </source>
</evidence>
<dbReference type="InterPro" id="IPR051029">
    <property type="entry name" value="mRNA_Capping_Enz/RNA_Phosphat"/>
</dbReference>
<evidence type="ECO:0000256" key="2">
    <source>
        <dbReference type="ARBA" id="ARBA00010237"/>
    </source>
</evidence>
<dbReference type="GO" id="GO:0005525">
    <property type="term" value="F:GTP binding"/>
    <property type="evidence" value="ECO:0007669"/>
    <property type="project" value="UniProtKB-KW"/>
</dbReference>
<evidence type="ECO:0000256" key="17">
    <source>
        <dbReference type="PIRSR" id="PIRSR036959-1"/>
    </source>
</evidence>
<comment type="catalytic activity">
    <reaction evidence="14">
        <text>a 5'-end diphospho-ribonucleoside in mRNA + GTP + H(+) = a 5'-end (5'-triphosphoguanosine)-ribonucleoside in mRNA + diphosphate</text>
        <dbReference type="Rhea" id="RHEA:67012"/>
        <dbReference type="Rhea" id="RHEA-COMP:17165"/>
        <dbReference type="Rhea" id="RHEA-COMP:17166"/>
        <dbReference type="ChEBI" id="CHEBI:15378"/>
        <dbReference type="ChEBI" id="CHEBI:33019"/>
        <dbReference type="ChEBI" id="CHEBI:37565"/>
        <dbReference type="ChEBI" id="CHEBI:167616"/>
        <dbReference type="ChEBI" id="CHEBI:167617"/>
        <dbReference type="EC" id="2.7.7.50"/>
    </reaction>
    <physiologicalReaction direction="left-to-right" evidence="14">
        <dbReference type="Rhea" id="RHEA:67013"/>
    </physiologicalReaction>
</comment>
<keyword evidence="6 16" id="KW-0808">Transferase</keyword>
<sequence length="429" mass="48938">MPSTVPSHAPPPPMPGVLVSHQDAAGLKEQVAELLDRESNRFPGAQPVSFAREHIAELQRQEYFMCEKTDGLRCLLYLHWQDTAAGIQPATFLFDRKNNYYHVQPSLRIPYYKDPTNPEPFLYGTILDGELVHDKYPNEAAPRLNFYIFDALAVDGENLTGKTLDKRLGRFQEFVLKPYHKKLTATPNPDLRPFALKRKETYPAYSIRQMFDGILPNLKHGNDGLIFTCKSTHYEFGTDRHILKWKPPHENTIDFKLRLGEFPLIDPEDGEDGLIPDYDAQPTSIQLLVSHGSNKYEYFADLAVTPQEWETLKSLNQRLDGRIIECYRTLSGHWKFKAEGDGTPRWRDDKKDANHISTVNSVLESIKSPVTEEMLLANEESIKKAVYTIQGRGDKYQPPPPSQHDGERDAKKRKFGETVPNANANGLPH</sequence>
<evidence type="ECO:0000256" key="16">
    <source>
        <dbReference type="PIRNR" id="PIRNR036959"/>
    </source>
</evidence>
<keyword evidence="10 16" id="KW-0342">GTP-binding</keyword>
<reference evidence="21" key="1">
    <citation type="journal article" date="2020" name="Stud. Mycol.">
        <title>101 Dothideomycetes genomes: a test case for predicting lifestyles and emergence of pathogens.</title>
        <authorList>
            <person name="Haridas S."/>
            <person name="Albert R."/>
            <person name="Binder M."/>
            <person name="Bloem J."/>
            <person name="Labutti K."/>
            <person name="Salamov A."/>
            <person name="Andreopoulos B."/>
            <person name="Baker S."/>
            <person name="Barry K."/>
            <person name="Bills G."/>
            <person name="Bluhm B."/>
            <person name="Cannon C."/>
            <person name="Castanera R."/>
            <person name="Culley D."/>
            <person name="Daum C."/>
            <person name="Ezra D."/>
            <person name="Gonzalez J."/>
            <person name="Henrissat B."/>
            <person name="Kuo A."/>
            <person name="Liang C."/>
            <person name="Lipzen A."/>
            <person name="Lutzoni F."/>
            <person name="Magnuson J."/>
            <person name="Mondo S."/>
            <person name="Nolan M."/>
            <person name="Ohm R."/>
            <person name="Pangilinan J."/>
            <person name="Park H.-J."/>
            <person name="Ramirez L."/>
            <person name="Alfaro M."/>
            <person name="Sun H."/>
            <person name="Tritt A."/>
            <person name="Yoshinaga Y."/>
            <person name="Zwiers L.-H."/>
            <person name="Turgeon B."/>
            <person name="Goodwin S."/>
            <person name="Spatafora J."/>
            <person name="Crous P."/>
            <person name="Grigoriev I."/>
        </authorList>
    </citation>
    <scope>NUCLEOTIDE SEQUENCE</scope>
    <source>
        <strain evidence="21">HMLAC05119</strain>
    </source>
</reference>
<evidence type="ECO:0000256" key="13">
    <source>
        <dbReference type="ARBA" id="ARBA00030702"/>
    </source>
</evidence>
<keyword evidence="11 16" id="KW-0539">Nucleus</keyword>
<dbReference type="InterPro" id="IPR017075">
    <property type="entry name" value="mRNA_cap_enzyme_alpha"/>
</dbReference>
<evidence type="ECO:0000256" key="11">
    <source>
        <dbReference type="ARBA" id="ARBA00023242"/>
    </source>
</evidence>
<dbReference type="Pfam" id="PF03919">
    <property type="entry name" value="mRNA_cap_C"/>
    <property type="match status" value="1"/>
</dbReference>
<evidence type="ECO:0000256" key="3">
    <source>
        <dbReference type="ARBA" id="ARBA00012475"/>
    </source>
</evidence>
<keyword evidence="5 16" id="KW-0507">mRNA processing</keyword>
<proteinExistence type="inferred from homology"/>
<dbReference type="PANTHER" id="PTHR10367:SF17">
    <property type="entry name" value="MRNA-CAPPING ENZYME"/>
    <property type="match status" value="1"/>
</dbReference>
<evidence type="ECO:0000256" key="7">
    <source>
        <dbReference type="ARBA" id="ARBA00022695"/>
    </source>
</evidence>
<dbReference type="GO" id="GO:0004484">
    <property type="term" value="F:mRNA guanylyltransferase activity"/>
    <property type="evidence" value="ECO:0007669"/>
    <property type="project" value="UniProtKB-EC"/>
</dbReference>
<dbReference type="Gene3D" id="2.40.50.140">
    <property type="entry name" value="Nucleic acid-binding proteins"/>
    <property type="match status" value="1"/>
</dbReference>
<keyword evidence="8 16" id="KW-0547">Nucleotide-binding</keyword>
<feature type="active site" description="N6-GMP-lysine intermediate" evidence="17">
    <location>
        <position position="68"/>
    </location>
</feature>
<protein>
    <recommendedName>
        <fullName evidence="4 16">mRNA-capping enzyme subunit alpha</fullName>
        <ecNumber evidence="3 16">2.7.7.50</ecNumber>
    </recommendedName>
    <alternativeName>
        <fullName evidence="12 16">GTP--RNA guanylyltransferase</fullName>
    </alternativeName>
    <alternativeName>
        <fullName evidence="13 16">mRNA guanylyltransferase</fullName>
    </alternativeName>
</protein>
<dbReference type="InterPro" id="IPR013846">
    <property type="entry name" value="mRNA_cap_enzyme_C"/>
</dbReference>
<evidence type="ECO:0000256" key="8">
    <source>
        <dbReference type="ARBA" id="ARBA00022741"/>
    </source>
</evidence>
<comment type="function">
    <text evidence="16">Second step of mRNA capping. Transfer of the GMP moiety of GTP to the 5'-end of RNA via an enzyme-GMP covalent reaction intermediate.</text>
</comment>
<feature type="domain" description="mRNA capping enzyme adenylation" evidence="19">
    <location>
        <begin position="46"/>
        <end position="246"/>
    </location>
</feature>
<evidence type="ECO:0000256" key="18">
    <source>
        <dbReference type="SAM" id="MobiDB-lite"/>
    </source>
</evidence>
<dbReference type="Gene3D" id="3.30.470.30">
    <property type="entry name" value="DNA ligase/mRNA capping enzyme"/>
    <property type="match status" value="1"/>
</dbReference>
<dbReference type="InterPro" id="IPR012340">
    <property type="entry name" value="NA-bd_OB-fold"/>
</dbReference>
<evidence type="ECO:0000256" key="12">
    <source>
        <dbReference type="ARBA" id="ARBA00029909"/>
    </source>
</evidence>
<evidence type="ECO:0000313" key="21">
    <source>
        <dbReference type="EMBL" id="KAF1917313.1"/>
    </source>
</evidence>
<dbReference type="GO" id="GO:0031533">
    <property type="term" value="C:mRNA capping enzyme complex"/>
    <property type="evidence" value="ECO:0007669"/>
    <property type="project" value="InterPro"/>
</dbReference>
<dbReference type="GO" id="GO:0006370">
    <property type="term" value="P:7-methylguanosine mRNA capping"/>
    <property type="evidence" value="ECO:0007669"/>
    <property type="project" value="UniProtKB-KW"/>
</dbReference>
<evidence type="ECO:0000256" key="14">
    <source>
        <dbReference type="ARBA" id="ARBA00044624"/>
    </source>
</evidence>
<comment type="subunit">
    <text evidence="15">Heterodimer. The mRNA-capping enzyme is composed of two separate chains alpha and beta, respectively a mRNA guanylyltransferase and an mRNA 5'-triphosphate monophosphatase.</text>
</comment>
<keyword evidence="22" id="KW-1185">Reference proteome</keyword>
<dbReference type="PANTHER" id="PTHR10367">
    <property type="entry name" value="MRNA-CAPPING ENZYME"/>
    <property type="match status" value="1"/>
</dbReference>
<comment type="subcellular location">
    <subcellularLocation>
        <location evidence="1 16">Nucleus</location>
    </subcellularLocation>
</comment>
<evidence type="ECO:0000313" key="22">
    <source>
        <dbReference type="Proteomes" id="UP000800096"/>
    </source>
</evidence>
<dbReference type="InterPro" id="IPR001339">
    <property type="entry name" value="mRNA_cap_enzyme_adenylation"/>
</dbReference>
<feature type="region of interest" description="Disordered" evidence="18">
    <location>
        <begin position="389"/>
        <end position="429"/>
    </location>
</feature>
<gene>
    <name evidence="21" type="ORF">BDU57DRAFT_513498</name>
</gene>
<dbReference type="AlphaFoldDB" id="A0A6A5QPJ1"/>
<dbReference type="CDD" id="cd07895">
    <property type="entry name" value="Adenylation_mRNA_capping"/>
    <property type="match status" value="1"/>
</dbReference>
<evidence type="ECO:0000259" key="19">
    <source>
        <dbReference type="Pfam" id="PF01331"/>
    </source>
</evidence>
<evidence type="ECO:0000256" key="10">
    <source>
        <dbReference type="ARBA" id="ARBA00023134"/>
    </source>
</evidence>
<feature type="domain" description="mRNA capping enzyme C-terminal" evidence="20">
    <location>
        <begin position="250"/>
        <end position="376"/>
    </location>
</feature>
<keyword evidence="7 16" id="KW-0548">Nucleotidyltransferase</keyword>